<evidence type="ECO:0000313" key="1">
    <source>
        <dbReference type="EMBL" id="GEU28691.1"/>
    </source>
</evidence>
<accession>A0A699GGW3</accession>
<dbReference type="AlphaFoldDB" id="A0A699GGW3"/>
<reference evidence="1" key="1">
    <citation type="journal article" date="2019" name="Sci. Rep.">
        <title>Draft genome of Tanacetum cinerariifolium, the natural source of mosquito coil.</title>
        <authorList>
            <person name="Yamashiro T."/>
            <person name="Shiraishi A."/>
            <person name="Satake H."/>
            <person name="Nakayama K."/>
        </authorList>
    </citation>
    <scope>NUCLEOTIDE SEQUENCE</scope>
</reference>
<sequence>MSTHLLVTRAKAGISKPLKRMNRHATTTLPLSRSHVHALHDPNWKEAMLDEYNALVTNRTWVLVRRLANVNVVCSIWLIIHKFNADGSLSTYKAHLMANGHNQQQGIDCDETFSPMVKPDSNDGVLECHRWKIERNEGLLEIIHGSYKDVHEELGRLRCKVEGVCEVKDLLVGLTMVAVVMVMFIPEIRMVFNKVYDISVLLRWFELFKQKEWVGSDLHVRVTKMPLLTDGSWLEYIELLPEKARRRGEAFNWQTSMYVKMECEDLDSFVDYEADFLAIVYDDPSTSSHNVSS</sequence>
<name>A0A699GGW3_TANCI</name>
<organism evidence="1">
    <name type="scientific">Tanacetum cinerariifolium</name>
    <name type="common">Dalmatian daisy</name>
    <name type="synonym">Chrysanthemum cinerariifolium</name>
    <dbReference type="NCBI Taxonomy" id="118510"/>
    <lineage>
        <taxon>Eukaryota</taxon>
        <taxon>Viridiplantae</taxon>
        <taxon>Streptophyta</taxon>
        <taxon>Embryophyta</taxon>
        <taxon>Tracheophyta</taxon>
        <taxon>Spermatophyta</taxon>
        <taxon>Magnoliopsida</taxon>
        <taxon>eudicotyledons</taxon>
        <taxon>Gunneridae</taxon>
        <taxon>Pentapetalae</taxon>
        <taxon>asterids</taxon>
        <taxon>campanulids</taxon>
        <taxon>Asterales</taxon>
        <taxon>Asteraceae</taxon>
        <taxon>Asteroideae</taxon>
        <taxon>Anthemideae</taxon>
        <taxon>Anthemidinae</taxon>
        <taxon>Tanacetum</taxon>
    </lineage>
</organism>
<protein>
    <submittedName>
        <fullName evidence="1">Ribonuclease H-like domain-containing protein</fullName>
    </submittedName>
</protein>
<dbReference type="EMBL" id="BKCJ010000014">
    <property type="protein sequence ID" value="GEU28691.1"/>
    <property type="molecule type" value="Genomic_DNA"/>
</dbReference>
<gene>
    <name evidence="1" type="ORF">Tci_000669</name>
</gene>
<comment type="caution">
    <text evidence="1">The sequence shown here is derived from an EMBL/GenBank/DDBJ whole genome shotgun (WGS) entry which is preliminary data.</text>
</comment>
<proteinExistence type="predicted"/>